<feature type="transmembrane region" description="Helical" evidence="7">
    <location>
        <begin position="178"/>
        <end position="194"/>
    </location>
</feature>
<feature type="transmembrane region" description="Helical" evidence="7">
    <location>
        <begin position="144"/>
        <end position="166"/>
    </location>
</feature>
<feature type="transmembrane region" description="Helical" evidence="7">
    <location>
        <begin position="119"/>
        <end position="138"/>
    </location>
</feature>
<feature type="transmembrane region" description="Helical" evidence="7">
    <location>
        <begin position="270"/>
        <end position="292"/>
    </location>
</feature>
<feature type="domain" description="Major facilitator superfamily (MFS) profile" evidence="8">
    <location>
        <begin position="1"/>
        <end position="437"/>
    </location>
</feature>
<name>A0A919STP6_9ACTN</name>
<dbReference type="PROSITE" id="PS50850">
    <property type="entry name" value="MFS"/>
    <property type="match status" value="1"/>
</dbReference>
<comment type="subcellular location">
    <subcellularLocation>
        <location evidence="1">Cell membrane</location>
        <topology evidence="1">Multi-pass membrane protein</topology>
    </subcellularLocation>
</comment>
<keyword evidence="6 7" id="KW-0472">Membrane</keyword>
<dbReference type="Gene3D" id="1.20.1720.10">
    <property type="entry name" value="Multidrug resistance protein D"/>
    <property type="match status" value="1"/>
</dbReference>
<dbReference type="Pfam" id="PF07690">
    <property type="entry name" value="MFS_1"/>
    <property type="match status" value="1"/>
</dbReference>
<dbReference type="InterPro" id="IPR011701">
    <property type="entry name" value="MFS"/>
</dbReference>
<feature type="transmembrane region" description="Helical" evidence="7">
    <location>
        <begin position="304"/>
        <end position="324"/>
    </location>
</feature>
<dbReference type="InterPro" id="IPR020846">
    <property type="entry name" value="MFS_dom"/>
</dbReference>
<feature type="transmembrane region" description="Helical" evidence="7">
    <location>
        <begin position="414"/>
        <end position="433"/>
    </location>
</feature>
<feature type="transmembrane region" description="Helical" evidence="7">
    <location>
        <begin position="379"/>
        <end position="402"/>
    </location>
</feature>
<feature type="transmembrane region" description="Helical" evidence="7">
    <location>
        <begin position="57"/>
        <end position="80"/>
    </location>
</feature>
<dbReference type="PANTHER" id="PTHR42718">
    <property type="entry name" value="MAJOR FACILITATOR SUPERFAMILY MULTIDRUG TRANSPORTER MFSC"/>
    <property type="match status" value="1"/>
</dbReference>
<keyword evidence="2" id="KW-0813">Transport</keyword>
<dbReference type="PANTHER" id="PTHR42718:SF46">
    <property type="entry name" value="BLR6921 PROTEIN"/>
    <property type="match status" value="1"/>
</dbReference>
<evidence type="ECO:0000256" key="5">
    <source>
        <dbReference type="ARBA" id="ARBA00022989"/>
    </source>
</evidence>
<dbReference type="Proteomes" id="UP000681340">
    <property type="component" value="Unassembled WGS sequence"/>
</dbReference>
<dbReference type="EMBL" id="BOQL01000073">
    <property type="protein sequence ID" value="GIM78361.1"/>
    <property type="molecule type" value="Genomic_DNA"/>
</dbReference>
<feature type="transmembrane region" description="Helical" evidence="7">
    <location>
        <begin position="27"/>
        <end position="45"/>
    </location>
</feature>
<dbReference type="InterPro" id="IPR036259">
    <property type="entry name" value="MFS_trans_sf"/>
</dbReference>
<evidence type="ECO:0000256" key="2">
    <source>
        <dbReference type="ARBA" id="ARBA00022448"/>
    </source>
</evidence>
<keyword evidence="5 7" id="KW-1133">Transmembrane helix</keyword>
<dbReference type="CDD" id="cd17321">
    <property type="entry name" value="MFS_MMR_MDR_like"/>
    <property type="match status" value="1"/>
</dbReference>
<evidence type="ECO:0000313" key="10">
    <source>
        <dbReference type="Proteomes" id="UP000681340"/>
    </source>
</evidence>
<evidence type="ECO:0000256" key="3">
    <source>
        <dbReference type="ARBA" id="ARBA00022475"/>
    </source>
</evidence>
<protein>
    <submittedName>
        <fullName evidence="9">MFS transporter</fullName>
    </submittedName>
</protein>
<evidence type="ECO:0000259" key="8">
    <source>
        <dbReference type="PROSITE" id="PS50850"/>
    </source>
</evidence>
<reference evidence="9" key="1">
    <citation type="submission" date="2021-03" db="EMBL/GenBank/DDBJ databases">
        <title>Whole genome shotgun sequence of Actinoplanes auranticolor NBRC 12245.</title>
        <authorList>
            <person name="Komaki H."/>
            <person name="Tamura T."/>
        </authorList>
    </citation>
    <scope>NUCLEOTIDE SEQUENCE</scope>
    <source>
        <strain evidence="9">NBRC 12245</strain>
    </source>
</reference>
<feature type="transmembrane region" description="Helical" evidence="7">
    <location>
        <begin position="86"/>
        <end position="107"/>
    </location>
</feature>
<sequence>MIVLDSTIVAVAVPAIQLDLGFSPAGVAWVVNGYLIGFAGFLLLAGRLGDLLGARRMFLAGLGVFTAASLLCGLADTAALLVAGRFVQGVGGALASAVIFSLIVRLYPEPGPQARAIGVYSFTQAGGAAFGFVAGGLLTEAAGWPWIFLVNVPIGAAVLAGALRVLPREAGLGLGDGMDVSGAVLITAGLSLGVYAIVDGVLWCGVTAALLVAAFLLRQRYARRPLAPLPVLRRRWLLGTGAAVVLIFATGMGFQFVNALFLQRVLGLDAIGTGLAFLPTPIVIGLISLFVAPRVTARLGARPVLLAGLAVLAAGLLLLVRVPVEPRYAVDVLPALIVMGLGIGVVIPAIIMLAMAGAGPGETGLVSGLTNTAQQAGAALGLAVLAVVAARVTDAGLAAGLAEVAALRDGYSRAFLTAAGFALGALVIGALVLRRGPSPVAGDSGLGDDRVRLDGDPPVAEAAAAGPVALEPPLCRQ</sequence>
<dbReference type="GO" id="GO:0005886">
    <property type="term" value="C:plasma membrane"/>
    <property type="evidence" value="ECO:0007669"/>
    <property type="project" value="UniProtKB-SubCell"/>
</dbReference>
<evidence type="ECO:0000256" key="1">
    <source>
        <dbReference type="ARBA" id="ARBA00004651"/>
    </source>
</evidence>
<proteinExistence type="predicted"/>
<keyword evidence="10" id="KW-1185">Reference proteome</keyword>
<comment type="caution">
    <text evidence="9">The sequence shown here is derived from an EMBL/GenBank/DDBJ whole genome shotgun (WGS) entry which is preliminary data.</text>
</comment>
<accession>A0A919STP6</accession>
<dbReference type="Gene3D" id="1.20.1250.20">
    <property type="entry name" value="MFS general substrate transporter like domains"/>
    <property type="match status" value="1"/>
</dbReference>
<organism evidence="9 10">
    <name type="scientific">Actinoplanes auranticolor</name>
    <dbReference type="NCBI Taxonomy" id="47988"/>
    <lineage>
        <taxon>Bacteria</taxon>
        <taxon>Bacillati</taxon>
        <taxon>Actinomycetota</taxon>
        <taxon>Actinomycetes</taxon>
        <taxon>Micromonosporales</taxon>
        <taxon>Micromonosporaceae</taxon>
        <taxon>Actinoplanes</taxon>
    </lineage>
</organism>
<keyword evidence="4 7" id="KW-0812">Transmembrane</keyword>
<dbReference type="GO" id="GO:0022857">
    <property type="term" value="F:transmembrane transporter activity"/>
    <property type="evidence" value="ECO:0007669"/>
    <property type="project" value="InterPro"/>
</dbReference>
<dbReference type="SUPFAM" id="SSF103473">
    <property type="entry name" value="MFS general substrate transporter"/>
    <property type="match status" value="1"/>
</dbReference>
<evidence type="ECO:0000313" key="9">
    <source>
        <dbReference type="EMBL" id="GIM78361.1"/>
    </source>
</evidence>
<feature type="transmembrane region" description="Helical" evidence="7">
    <location>
        <begin position="200"/>
        <end position="217"/>
    </location>
</feature>
<dbReference type="AlphaFoldDB" id="A0A919STP6"/>
<keyword evidence="3" id="KW-1003">Cell membrane</keyword>
<gene>
    <name evidence="9" type="ORF">Aau02nite_80450</name>
</gene>
<evidence type="ECO:0000256" key="7">
    <source>
        <dbReference type="SAM" id="Phobius"/>
    </source>
</evidence>
<evidence type="ECO:0000256" key="4">
    <source>
        <dbReference type="ARBA" id="ARBA00022692"/>
    </source>
</evidence>
<evidence type="ECO:0000256" key="6">
    <source>
        <dbReference type="ARBA" id="ARBA00023136"/>
    </source>
</evidence>
<feature type="transmembrane region" description="Helical" evidence="7">
    <location>
        <begin position="336"/>
        <end position="358"/>
    </location>
</feature>
<feature type="transmembrane region" description="Helical" evidence="7">
    <location>
        <begin position="237"/>
        <end position="258"/>
    </location>
</feature>